<dbReference type="Gene3D" id="2.40.128.110">
    <property type="entry name" value="Lipid/polyisoprenoid-binding, YceI-like"/>
    <property type="match status" value="1"/>
</dbReference>
<evidence type="ECO:0000256" key="1">
    <source>
        <dbReference type="ARBA" id="ARBA00008812"/>
    </source>
</evidence>
<evidence type="ECO:0000313" key="5">
    <source>
        <dbReference type="Proteomes" id="UP000271426"/>
    </source>
</evidence>
<organism evidence="4 5">
    <name type="scientific">Corynebacterium pseudopelargi</name>
    <dbReference type="NCBI Taxonomy" id="2080757"/>
    <lineage>
        <taxon>Bacteria</taxon>
        <taxon>Bacillati</taxon>
        <taxon>Actinomycetota</taxon>
        <taxon>Actinomycetes</taxon>
        <taxon>Mycobacteriales</taxon>
        <taxon>Corynebacteriaceae</taxon>
        <taxon>Corynebacterium</taxon>
    </lineage>
</organism>
<sequence>MEKRRKSVVITMVIAIIVLALFAVGMVLYQLFTGPGIKTEELDASKAKPATTDINGVWHVVYGQAPNHSSVGFTFEESLPAEDKVTSGSTTHVEGQATVENEKLVSGRFVVDMTQVSTDVEKRDINVRTKIFKTDEHPEATYEVAGPVDLSEVDDQANVAELKIPGTLSIKGKSQDVDPTFKVVRDGDKIIISTTIRINRNDFGVESPEFVAAQIAEEGDVNVLLTLEK</sequence>
<proteinExistence type="inferred from homology"/>
<dbReference type="AlphaFoldDB" id="A0A3G6IU62"/>
<keyword evidence="2" id="KW-1133">Transmembrane helix</keyword>
<name>A0A3G6IU62_9CORY</name>
<feature type="domain" description="Lipid/polyisoprenoid-binding YceI-like" evidence="3">
    <location>
        <begin position="57"/>
        <end position="228"/>
    </location>
</feature>
<dbReference type="EMBL" id="CP033898">
    <property type="protein sequence ID" value="AZA09295.1"/>
    <property type="molecule type" value="Genomic_DNA"/>
</dbReference>
<dbReference type="InterPro" id="IPR007372">
    <property type="entry name" value="Lipid/polyisoprenoid-bd_YceI"/>
</dbReference>
<accession>A0A3G6IU62</accession>
<dbReference type="PANTHER" id="PTHR34406:SF1">
    <property type="entry name" value="PROTEIN YCEI"/>
    <property type="match status" value="1"/>
</dbReference>
<reference evidence="4 5" key="1">
    <citation type="submission" date="2018-11" db="EMBL/GenBank/DDBJ databases">
        <authorList>
            <person name="Kleinhagauer T."/>
            <person name="Glaeser S.P."/>
            <person name="Spergser J."/>
            <person name="Ruckert C."/>
            <person name="Kaempfer P."/>
            <person name="Busse H.-J."/>
        </authorList>
    </citation>
    <scope>NUCLEOTIDE SEQUENCE [LARGE SCALE GENOMIC DNA]</scope>
    <source>
        <strain evidence="4 5">812CH</strain>
    </source>
</reference>
<dbReference type="SUPFAM" id="SSF101874">
    <property type="entry name" value="YceI-like"/>
    <property type="match status" value="1"/>
</dbReference>
<dbReference type="SMART" id="SM00867">
    <property type="entry name" value="YceI"/>
    <property type="match status" value="1"/>
</dbReference>
<evidence type="ECO:0000259" key="3">
    <source>
        <dbReference type="SMART" id="SM00867"/>
    </source>
</evidence>
<protein>
    <submittedName>
        <fullName evidence="4">YceI-like domain protein</fullName>
    </submittedName>
</protein>
<evidence type="ECO:0000313" key="4">
    <source>
        <dbReference type="EMBL" id="AZA09295.1"/>
    </source>
</evidence>
<dbReference type="Pfam" id="PF04264">
    <property type="entry name" value="YceI"/>
    <property type="match status" value="1"/>
</dbReference>
<evidence type="ECO:0000256" key="2">
    <source>
        <dbReference type="SAM" id="Phobius"/>
    </source>
</evidence>
<dbReference type="RefSeq" id="WP_123960242.1">
    <property type="nucleotide sequence ID" value="NZ_CP033898.1"/>
</dbReference>
<dbReference type="Proteomes" id="UP000271426">
    <property type="component" value="Chromosome"/>
</dbReference>
<comment type="similarity">
    <text evidence="1">Belongs to the UPF0312 family.</text>
</comment>
<gene>
    <name evidence="4" type="ORF">CPPEL_05880</name>
</gene>
<dbReference type="KEGG" id="cpso:CPPEL_05880"/>
<dbReference type="InterPro" id="IPR036761">
    <property type="entry name" value="TTHA0802/YceI-like_sf"/>
</dbReference>
<dbReference type="PANTHER" id="PTHR34406">
    <property type="entry name" value="PROTEIN YCEI"/>
    <property type="match status" value="1"/>
</dbReference>
<dbReference type="OrthoDB" id="117810at2"/>
<keyword evidence="5" id="KW-1185">Reference proteome</keyword>
<keyword evidence="2" id="KW-0812">Transmembrane</keyword>
<keyword evidence="2" id="KW-0472">Membrane</keyword>
<feature type="transmembrane region" description="Helical" evidence="2">
    <location>
        <begin position="7"/>
        <end position="32"/>
    </location>
</feature>